<keyword evidence="1" id="KW-0812">Transmembrane</keyword>
<organism evidence="2 3">
    <name type="scientific">Portunus trituberculatus</name>
    <name type="common">Swimming crab</name>
    <name type="synonym">Neptunus trituberculatus</name>
    <dbReference type="NCBI Taxonomy" id="210409"/>
    <lineage>
        <taxon>Eukaryota</taxon>
        <taxon>Metazoa</taxon>
        <taxon>Ecdysozoa</taxon>
        <taxon>Arthropoda</taxon>
        <taxon>Crustacea</taxon>
        <taxon>Multicrustacea</taxon>
        <taxon>Malacostraca</taxon>
        <taxon>Eumalacostraca</taxon>
        <taxon>Eucarida</taxon>
        <taxon>Decapoda</taxon>
        <taxon>Pleocyemata</taxon>
        <taxon>Brachyura</taxon>
        <taxon>Eubrachyura</taxon>
        <taxon>Portunoidea</taxon>
        <taxon>Portunidae</taxon>
        <taxon>Portuninae</taxon>
        <taxon>Portunus</taxon>
    </lineage>
</organism>
<accession>A0A5B7EHS2</accession>
<evidence type="ECO:0000313" key="3">
    <source>
        <dbReference type="Proteomes" id="UP000324222"/>
    </source>
</evidence>
<evidence type="ECO:0000256" key="1">
    <source>
        <dbReference type="SAM" id="Phobius"/>
    </source>
</evidence>
<feature type="transmembrane region" description="Helical" evidence="1">
    <location>
        <begin position="58"/>
        <end position="78"/>
    </location>
</feature>
<keyword evidence="3" id="KW-1185">Reference proteome</keyword>
<protein>
    <submittedName>
        <fullName evidence="2">Uncharacterized protein</fullName>
    </submittedName>
</protein>
<gene>
    <name evidence="2" type="ORF">E2C01_026210</name>
</gene>
<reference evidence="2 3" key="1">
    <citation type="submission" date="2019-05" db="EMBL/GenBank/DDBJ databases">
        <title>Another draft genome of Portunus trituberculatus and its Hox gene families provides insights of decapod evolution.</title>
        <authorList>
            <person name="Jeong J.-H."/>
            <person name="Song I."/>
            <person name="Kim S."/>
            <person name="Choi T."/>
            <person name="Kim D."/>
            <person name="Ryu S."/>
            <person name="Kim W."/>
        </authorList>
    </citation>
    <scope>NUCLEOTIDE SEQUENCE [LARGE SCALE GENOMIC DNA]</scope>
    <source>
        <tissue evidence="2">Muscle</tissue>
    </source>
</reference>
<keyword evidence="1" id="KW-1133">Transmembrane helix</keyword>
<evidence type="ECO:0000313" key="2">
    <source>
        <dbReference type="EMBL" id="MPC32877.1"/>
    </source>
</evidence>
<dbReference type="Proteomes" id="UP000324222">
    <property type="component" value="Unassembled WGS sequence"/>
</dbReference>
<keyword evidence="1" id="KW-0472">Membrane</keyword>
<dbReference type="EMBL" id="VSRR010002713">
    <property type="protein sequence ID" value="MPC32877.1"/>
    <property type="molecule type" value="Genomic_DNA"/>
</dbReference>
<proteinExistence type="predicted"/>
<comment type="caution">
    <text evidence="2">The sequence shown here is derived from an EMBL/GenBank/DDBJ whole genome shotgun (WGS) entry which is preliminary data.</text>
</comment>
<dbReference type="AlphaFoldDB" id="A0A5B7EHS2"/>
<sequence length="80" mass="9324">MPPQTQPRFAAFPATVSQSITIPEPAAPPTSDQGLRSRPLHLLLLLPRRYYATKRHHCYYYTGIWRCFLTLVYLRMYVNA</sequence>
<name>A0A5B7EHS2_PORTR</name>